<dbReference type="GeneID" id="54490757"/>
<keyword evidence="4" id="KW-0809">Transit peptide</keyword>
<dbReference type="Proteomes" id="UP000799437">
    <property type="component" value="Unassembled WGS sequence"/>
</dbReference>
<comment type="subcellular location">
    <subcellularLocation>
        <location evidence="1">Mitochondrion</location>
    </subcellularLocation>
</comment>
<dbReference type="PANTHER" id="PTHR36091">
    <property type="entry name" value="ALTERED INHERITANCE OF MITOCHONDRIA PROTEIN 9, MITOCHONDRIAL"/>
    <property type="match status" value="1"/>
</dbReference>
<dbReference type="Gene3D" id="3.90.1200.10">
    <property type="match status" value="1"/>
</dbReference>
<evidence type="ECO:0000256" key="5">
    <source>
        <dbReference type="ARBA" id="ARBA00023128"/>
    </source>
</evidence>
<evidence type="ECO:0000313" key="9">
    <source>
        <dbReference type="Proteomes" id="UP000799437"/>
    </source>
</evidence>
<dbReference type="OrthoDB" id="2831558at2759"/>
<keyword evidence="5" id="KW-0496">Mitochondrion</keyword>
<dbReference type="InterPro" id="IPR011009">
    <property type="entry name" value="Kinase-like_dom_sf"/>
</dbReference>
<dbReference type="GO" id="GO:0005739">
    <property type="term" value="C:mitochondrion"/>
    <property type="evidence" value="ECO:0007669"/>
    <property type="project" value="UniProtKB-SubCell"/>
</dbReference>
<feature type="domain" description="Aminoglycoside phosphotransferase" evidence="7">
    <location>
        <begin position="68"/>
        <end position="198"/>
    </location>
</feature>
<reference evidence="8" key="1">
    <citation type="journal article" date="2020" name="Stud. Mycol.">
        <title>101 Dothideomycetes genomes: a test case for predicting lifestyles and emergence of pathogens.</title>
        <authorList>
            <person name="Haridas S."/>
            <person name="Albert R."/>
            <person name="Binder M."/>
            <person name="Bloem J."/>
            <person name="Labutti K."/>
            <person name="Salamov A."/>
            <person name="Andreopoulos B."/>
            <person name="Baker S."/>
            <person name="Barry K."/>
            <person name="Bills G."/>
            <person name="Bluhm B."/>
            <person name="Cannon C."/>
            <person name="Castanera R."/>
            <person name="Culley D."/>
            <person name="Daum C."/>
            <person name="Ezra D."/>
            <person name="Gonzalez J."/>
            <person name="Henrissat B."/>
            <person name="Kuo A."/>
            <person name="Liang C."/>
            <person name="Lipzen A."/>
            <person name="Lutzoni F."/>
            <person name="Magnuson J."/>
            <person name="Mondo S."/>
            <person name="Nolan M."/>
            <person name="Ohm R."/>
            <person name="Pangilinan J."/>
            <person name="Park H.-J."/>
            <person name="Ramirez L."/>
            <person name="Alfaro M."/>
            <person name="Sun H."/>
            <person name="Tritt A."/>
            <person name="Yoshinaga Y."/>
            <person name="Zwiers L.-H."/>
            <person name="Turgeon B."/>
            <person name="Goodwin S."/>
            <person name="Spatafora J."/>
            <person name="Crous P."/>
            <person name="Grigoriev I."/>
        </authorList>
    </citation>
    <scope>NUCLEOTIDE SEQUENCE</scope>
    <source>
        <strain evidence="8">CBS 121739</strain>
    </source>
</reference>
<organism evidence="8 9">
    <name type="scientific">Pseudovirgaria hyperparasitica</name>
    <dbReference type="NCBI Taxonomy" id="470096"/>
    <lineage>
        <taxon>Eukaryota</taxon>
        <taxon>Fungi</taxon>
        <taxon>Dikarya</taxon>
        <taxon>Ascomycota</taxon>
        <taxon>Pezizomycotina</taxon>
        <taxon>Dothideomycetes</taxon>
        <taxon>Dothideomycetes incertae sedis</taxon>
        <taxon>Acrospermales</taxon>
        <taxon>Acrospermaceae</taxon>
        <taxon>Pseudovirgaria</taxon>
    </lineage>
</organism>
<dbReference type="PANTHER" id="PTHR36091:SF1">
    <property type="entry name" value="ALTERED INHERITANCE OF MITOCHONDRIA PROTEIN 9, MITOCHONDRIAL"/>
    <property type="match status" value="1"/>
</dbReference>
<evidence type="ECO:0000256" key="1">
    <source>
        <dbReference type="ARBA" id="ARBA00004173"/>
    </source>
</evidence>
<comment type="similarity">
    <text evidence="2">Belongs to the AIM9 family.</text>
</comment>
<keyword evidence="9" id="KW-1185">Reference proteome</keyword>
<dbReference type="SUPFAM" id="SSF56112">
    <property type="entry name" value="Protein kinase-like (PK-like)"/>
    <property type="match status" value="1"/>
</dbReference>
<dbReference type="InterPro" id="IPR002575">
    <property type="entry name" value="Aminoglycoside_PTrfase"/>
</dbReference>
<evidence type="ECO:0000256" key="3">
    <source>
        <dbReference type="ARBA" id="ARBA00016197"/>
    </source>
</evidence>
<evidence type="ECO:0000256" key="6">
    <source>
        <dbReference type="ARBA" id="ARBA00031849"/>
    </source>
</evidence>
<dbReference type="AlphaFoldDB" id="A0A6A6VU13"/>
<gene>
    <name evidence="8" type="ORF">EJ05DRAFT_542121</name>
</gene>
<dbReference type="EMBL" id="ML996586">
    <property type="protein sequence ID" value="KAF2753100.1"/>
    <property type="molecule type" value="Genomic_DNA"/>
</dbReference>
<evidence type="ECO:0000313" key="8">
    <source>
        <dbReference type="EMBL" id="KAF2753100.1"/>
    </source>
</evidence>
<dbReference type="GO" id="GO:0016740">
    <property type="term" value="F:transferase activity"/>
    <property type="evidence" value="ECO:0007669"/>
    <property type="project" value="UniProtKB-KW"/>
</dbReference>
<keyword evidence="8" id="KW-0808">Transferase</keyword>
<evidence type="ECO:0000259" key="7">
    <source>
        <dbReference type="Pfam" id="PF01636"/>
    </source>
</evidence>
<sequence length="499" mass="56537">MFFRRQMLALLRRRNDTDWNSNEDFFRYTRGRFVSRETEQMAQRHVKFNMNELCEAAGKAVGKQCISVEKFADGLYNKAFLLTMDDNDQVVAKVPNPNAGVPHLTTASEVATMDMIRNIVGTPAPRVIAWDSRAENAVNAEYIIMEKAKGVQLGSVWPTMDIDQKGQVIRAIARHLRSWSKISFSHIGSLYYRKDLPAVDETTSIYIDGLEKPIQNTKFAIGPITGREWSDSGKPSVRCDRGPWTSADRYRRAIIERDQKAIQELPALPRPLSMLCGPTLYQPTREKKLFACETVLKSLHHILPQKRWARSFHMWHNDLHGENIFVDADDPTVILTIIDWQSTFIAPLFDHVMTPVFLNYDGPAVQGMERPTPPKFPEDIDEDAKAIIGRLYENQVLASAYKHLLKRNIEPIFDAIMYEESTASAVLTASRNLFETGEALCLGSIAALEDSPVQFSGPILADIEKDAERTLDSMNAMMVIKEALGSLFPEKGIVRPERY</sequence>
<dbReference type="Pfam" id="PF01636">
    <property type="entry name" value="APH"/>
    <property type="match status" value="1"/>
</dbReference>
<protein>
    <recommendedName>
        <fullName evidence="3">Altered inheritance of mitochondria protein 9, mitochondrial</fullName>
    </recommendedName>
    <alternativeName>
        <fullName evidence="6">Found in mitochondrial proteome protein 29</fullName>
    </alternativeName>
</protein>
<name>A0A6A6VU13_9PEZI</name>
<evidence type="ECO:0000256" key="2">
    <source>
        <dbReference type="ARBA" id="ARBA00005543"/>
    </source>
</evidence>
<dbReference type="InterPro" id="IPR051035">
    <property type="entry name" value="Mito_inheritance_9"/>
</dbReference>
<accession>A0A6A6VU13</accession>
<proteinExistence type="inferred from homology"/>
<evidence type="ECO:0000256" key="4">
    <source>
        <dbReference type="ARBA" id="ARBA00022946"/>
    </source>
</evidence>
<dbReference type="RefSeq" id="XP_033595551.1">
    <property type="nucleotide sequence ID" value="XM_033749703.1"/>
</dbReference>